<dbReference type="Gene3D" id="1.25.40.370">
    <property type="match status" value="1"/>
</dbReference>
<organism evidence="5">
    <name type="scientific">Ostreococcus sp. 'lucimarinus'</name>
    <dbReference type="NCBI Taxonomy" id="242159"/>
    <lineage>
        <taxon>Eukaryota</taxon>
        <taxon>Viridiplantae</taxon>
        <taxon>Chlorophyta</taxon>
        <taxon>Mamiellophyceae</taxon>
        <taxon>Mamiellales</taxon>
        <taxon>Bathycoccaceae</taxon>
        <taxon>Ostreococcus</taxon>
    </lineage>
</organism>
<evidence type="ECO:0000256" key="4">
    <source>
        <dbReference type="SAM" id="MobiDB-lite"/>
    </source>
</evidence>
<dbReference type="InterPro" id="IPR036322">
    <property type="entry name" value="WD40_repeat_dom_sf"/>
</dbReference>
<dbReference type="SMART" id="SM00320">
    <property type="entry name" value="WD40"/>
    <property type="match status" value="11"/>
</dbReference>
<dbReference type="CDD" id="cd00200">
    <property type="entry name" value="WD40"/>
    <property type="match status" value="1"/>
</dbReference>
<evidence type="ECO:0000256" key="1">
    <source>
        <dbReference type="ARBA" id="ARBA00022574"/>
    </source>
</evidence>
<dbReference type="EMBL" id="HBDX01008361">
    <property type="protein sequence ID" value="CAD8226432.1"/>
    <property type="molecule type" value="Transcribed_RNA"/>
</dbReference>
<dbReference type="PROSITE" id="PS00678">
    <property type="entry name" value="WD_REPEATS_1"/>
    <property type="match status" value="1"/>
</dbReference>
<dbReference type="InterPro" id="IPR001680">
    <property type="entry name" value="WD40_rpt"/>
</dbReference>
<dbReference type="PROSITE" id="PS50082">
    <property type="entry name" value="WD_REPEATS_2"/>
    <property type="match status" value="3"/>
</dbReference>
<name>A0A7R9T636_9CHLO</name>
<dbReference type="PANTHER" id="PTHR19848">
    <property type="entry name" value="WD40 REPEAT PROTEIN"/>
    <property type="match status" value="1"/>
</dbReference>
<sequence length="1685" mass="187377">MKVGLEDRCETRSDGYREITLHVLSMPGTSEERNALRNKVLPRLKHRCRGRRVRITYVDLKDDCPNAGPGQALASLLHAVKTGGIFVVLLSAKHEIDWYSSVRICEYVNYMRSEASKEEENALSWLRHAPNDYSRIEIQIAQLLRVYEDLKILSREEIAETAACLSGIEARRLEDDHAYKESRRAQLVLAYYPSKSLYEKLVALKEPEFTNYLMSTDPVHKERIGALFSTLYAHPDVSMSQYLARLDPPLQLTDEKNFFHIRLPPRTTHLADFEYTVLQDVWARIEAEFAPDVAKDTTLLQTCTDPELSLGEKLPFYFHHHAVEKGLIKSLKIGQPTVNVVQGMPGMGTTSLLQHMACVARLMFAVTEAGAAIRSVTVISDYGAAEGRKSPTPTQVLRNIVQQMKVKLRFDDHIPASLEQIRALMLRMFNRVTRMRGRVLIFIDALHLIDNDSGSAWLPNEFEVPIGVQLFLGIHRIDRKREFEKESAKSDERRMPTLEYNLINSYRYRMTKIQHVALGASCPKALKNAYVIDTLKFEERRAYTQRYLRPLGIQLTNTMTMQIMDKTCTGNLRGMQLTCARIAMEDPYDDMFAAVLSKLPDDERGYYHQLLDGVEKFVPKALLTLVLPAIACGCNCLRQEDIARIIQANYRTNAAIHDIMRDTVPRLLWSVRFMIKGDAGGGFASVATGTIQVEDQVAHDVIMERYAPKESEKRSVYQMLATYYGDNVTGADLLAKLTILKDMEQSGKSPFAVDGDGMIVNHVLYMDHHTTMNTLKYLPYYYTQARMFDRLGAVLTDLEFLQAKLEIGEGQGLVDDFDRILPFGCGPERPLWISHHLSTSEEVVDVPGAPSGLDGRLRQLAVYNSHCLGFHVEAYQFFASRDDNTNLTEDLVAIRDVLWRKLEMVHRNPSLIRQQFFNDIGNATPRRLCSGGIIEASESSIRDYAGAERVMVRWENIPSEALTQVSVRSGCESEGDVRCVRWLDDATFLAGYASGAVEMWDANRGSTVARFVGHERAVTALELINNDLVKNARTSVYAASASRDKTVRIWRLDDSLGRDCTTLTGHEEPVTSLAIALSTNELFSVGGDEIRCWSCAPGYPLLYVLNTEHKVPVNSISLAPDLSFMITAATDGVMRLWVFTLENSTMLQQKSRGTNFHRADDYDDRTSGVGTSNHTPSVGNSSFIGGRRTKKVASQPPTVTLEFRGHIGEITCTACASTGLFASSGVDSSIMLWEPRNAKHVGLIKAHDGPITALSFNRDGKLLVSASVDRTCKIHSSLTGKLIVSMNHIHRITCASISLDASCVVTGAGDGTMRLWSWIGRRGTASTGAYPRDPNMLRRAEAKEDVESRKSDDTTVSVHRAKVTAAAHLELHGVGSYFVTGASDGSVRVLDSKNWKLNMDMTPLQAKVVKDDLAFTPSPILTMHSERSDSIVYFGRSDGSLTAWDFSANSWAWSKSKVAQAHELGVFSMTDAGHGTLITGGGGGKICVWDVRSRSGPTIMKSFEAHNSRVRGLCSDDSFTLYSTGGDRLVKFWDLDHETCKREFIAHDTIVVDCTLTPRGLATVDIDGLVKIWDERAATESARFQLPPGVPLSCTKIADQQHWIATTTDFALYVSDVRTFREVITFPSPRAQTRVVADVAVGAAAFNPAGTRAVVADAFGCVHGLSTAFVSNAVLDAAQKIHALA</sequence>
<gene>
    <name evidence="5" type="ORF">OLUC0939_LOCUS7173</name>
</gene>
<dbReference type="InterPro" id="IPR019775">
    <property type="entry name" value="WD40_repeat_CS"/>
</dbReference>
<keyword evidence="2" id="KW-0677">Repeat</keyword>
<reference evidence="5" key="1">
    <citation type="submission" date="2021-01" db="EMBL/GenBank/DDBJ databases">
        <authorList>
            <person name="Corre E."/>
            <person name="Pelletier E."/>
            <person name="Niang G."/>
            <person name="Scheremetjew M."/>
            <person name="Finn R."/>
            <person name="Kale V."/>
            <person name="Holt S."/>
            <person name="Cochrane G."/>
            <person name="Meng A."/>
            <person name="Brown T."/>
            <person name="Cohen L."/>
        </authorList>
    </citation>
    <scope>NUCLEOTIDE SEQUENCE</scope>
    <source>
        <strain evidence="5">Clade-A-BCC118000</strain>
    </source>
</reference>
<evidence type="ECO:0000313" key="5">
    <source>
        <dbReference type="EMBL" id="CAD8226432.1"/>
    </source>
</evidence>
<dbReference type="PANTHER" id="PTHR19848:SF8">
    <property type="entry name" value="F-BOX AND WD REPEAT DOMAIN CONTAINING 7"/>
    <property type="match status" value="1"/>
</dbReference>
<keyword evidence="1 3" id="KW-0853">WD repeat</keyword>
<dbReference type="PROSITE" id="PS50294">
    <property type="entry name" value="WD_REPEATS_REGION"/>
    <property type="match status" value="1"/>
</dbReference>
<feature type="repeat" description="WD" evidence="3">
    <location>
        <begin position="1285"/>
        <end position="1317"/>
    </location>
</feature>
<dbReference type="Gene3D" id="3.40.50.300">
    <property type="entry name" value="P-loop containing nucleotide triphosphate hydrolases"/>
    <property type="match status" value="1"/>
</dbReference>
<proteinExistence type="predicted"/>
<accession>A0A7R9T636</accession>
<dbReference type="InterPro" id="IPR015943">
    <property type="entry name" value="WD40/YVTN_repeat-like_dom_sf"/>
</dbReference>
<protein>
    <submittedName>
        <fullName evidence="5">Uncharacterized protein</fullName>
    </submittedName>
</protein>
<dbReference type="SUPFAM" id="SSF52540">
    <property type="entry name" value="P-loop containing nucleoside triphosphate hydrolases"/>
    <property type="match status" value="1"/>
</dbReference>
<evidence type="ECO:0000256" key="3">
    <source>
        <dbReference type="PROSITE-ProRule" id="PRU00221"/>
    </source>
</evidence>
<dbReference type="SUPFAM" id="SSF50978">
    <property type="entry name" value="WD40 repeat-like"/>
    <property type="match status" value="2"/>
</dbReference>
<dbReference type="Gene3D" id="2.130.10.10">
    <property type="entry name" value="YVTN repeat-like/Quinoprotein amine dehydrogenase"/>
    <property type="match status" value="3"/>
</dbReference>
<dbReference type="InterPro" id="IPR027417">
    <property type="entry name" value="P-loop_NTPase"/>
</dbReference>
<feature type="repeat" description="WD" evidence="3">
    <location>
        <begin position="1106"/>
        <end position="1137"/>
    </location>
</feature>
<evidence type="ECO:0000256" key="2">
    <source>
        <dbReference type="ARBA" id="ARBA00022737"/>
    </source>
</evidence>
<feature type="compositionally biased region" description="Polar residues" evidence="4">
    <location>
        <begin position="1168"/>
        <end position="1183"/>
    </location>
</feature>
<feature type="region of interest" description="Disordered" evidence="4">
    <location>
        <begin position="1166"/>
        <end position="1189"/>
    </location>
</feature>
<feature type="repeat" description="WD" evidence="3">
    <location>
        <begin position="1244"/>
        <end position="1285"/>
    </location>
</feature>
<dbReference type="Pfam" id="PF00400">
    <property type="entry name" value="WD40"/>
    <property type="match status" value="6"/>
</dbReference>